<evidence type="ECO:0000313" key="1">
    <source>
        <dbReference type="EMBL" id="KAG7474281.1"/>
    </source>
</evidence>
<sequence length="65" mass="7043">MSRPAACRSLSSWSAHVRLGLPLGGSLSRAAGSRGGSALATWPKRRRRAERILLDRGGWLVDRTT</sequence>
<proteinExistence type="predicted"/>
<reference evidence="1 2" key="1">
    <citation type="journal article" date="2021" name="Sci. Rep.">
        <title>Chromosome anchoring in Senegalese sole (Solea senegalensis) reveals sex-associated markers and genome rearrangements in flatfish.</title>
        <authorList>
            <person name="Guerrero-Cozar I."/>
            <person name="Gomez-Garrido J."/>
            <person name="Berbel C."/>
            <person name="Martinez-Blanch J.F."/>
            <person name="Alioto T."/>
            <person name="Claros M.G."/>
            <person name="Gagnaire P.A."/>
            <person name="Manchado M."/>
        </authorList>
    </citation>
    <scope>NUCLEOTIDE SEQUENCE [LARGE SCALE GENOMIC DNA]</scope>
    <source>
        <strain evidence="1">Sse05_10M</strain>
    </source>
</reference>
<gene>
    <name evidence="1" type="ORF">JOB18_005657</name>
</gene>
<dbReference type="Proteomes" id="UP000693946">
    <property type="component" value="Linkage Group LG9"/>
</dbReference>
<comment type="caution">
    <text evidence="1">The sequence shown here is derived from an EMBL/GenBank/DDBJ whole genome shotgun (WGS) entry which is preliminary data.</text>
</comment>
<protein>
    <submittedName>
        <fullName evidence="1">Uncharacterized protein</fullName>
    </submittedName>
</protein>
<evidence type="ECO:0000313" key="2">
    <source>
        <dbReference type="Proteomes" id="UP000693946"/>
    </source>
</evidence>
<dbReference type="EMBL" id="JAGKHQ010000021">
    <property type="protein sequence ID" value="KAG7474281.1"/>
    <property type="molecule type" value="Genomic_DNA"/>
</dbReference>
<name>A0AAV6PNM2_SOLSE</name>
<dbReference type="AlphaFoldDB" id="A0AAV6PNM2"/>
<keyword evidence="2" id="KW-1185">Reference proteome</keyword>
<organism evidence="1 2">
    <name type="scientific">Solea senegalensis</name>
    <name type="common">Senegalese sole</name>
    <dbReference type="NCBI Taxonomy" id="28829"/>
    <lineage>
        <taxon>Eukaryota</taxon>
        <taxon>Metazoa</taxon>
        <taxon>Chordata</taxon>
        <taxon>Craniata</taxon>
        <taxon>Vertebrata</taxon>
        <taxon>Euteleostomi</taxon>
        <taxon>Actinopterygii</taxon>
        <taxon>Neopterygii</taxon>
        <taxon>Teleostei</taxon>
        <taxon>Neoteleostei</taxon>
        <taxon>Acanthomorphata</taxon>
        <taxon>Carangaria</taxon>
        <taxon>Pleuronectiformes</taxon>
        <taxon>Pleuronectoidei</taxon>
        <taxon>Soleidae</taxon>
        <taxon>Solea</taxon>
    </lineage>
</organism>
<accession>A0AAV6PNM2</accession>